<protein>
    <recommendedName>
        <fullName evidence="3">RNase H type-1 domain-containing protein</fullName>
    </recommendedName>
</protein>
<dbReference type="AlphaFoldDB" id="A0A3P6E7C9"/>
<evidence type="ECO:0000313" key="2">
    <source>
        <dbReference type="EMBL" id="VDD28472.1"/>
    </source>
</evidence>
<gene>
    <name evidence="2" type="ORF">BOLC9T53795H</name>
</gene>
<evidence type="ECO:0000256" key="1">
    <source>
        <dbReference type="SAM" id="MobiDB-lite"/>
    </source>
</evidence>
<feature type="compositionally biased region" description="Basic and acidic residues" evidence="1">
    <location>
        <begin position="9"/>
        <end position="20"/>
    </location>
</feature>
<organism evidence="2">
    <name type="scientific">Brassica oleracea</name>
    <name type="common">Wild cabbage</name>
    <dbReference type="NCBI Taxonomy" id="3712"/>
    <lineage>
        <taxon>Eukaryota</taxon>
        <taxon>Viridiplantae</taxon>
        <taxon>Streptophyta</taxon>
        <taxon>Embryophyta</taxon>
        <taxon>Tracheophyta</taxon>
        <taxon>Spermatophyta</taxon>
        <taxon>Magnoliopsida</taxon>
        <taxon>eudicotyledons</taxon>
        <taxon>Gunneridae</taxon>
        <taxon>Pentapetalae</taxon>
        <taxon>rosids</taxon>
        <taxon>malvids</taxon>
        <taxon>Brassicales</taxon>
        <taxon>Brassicaceae</taxon>
        <taxon>Brassiceae</taxon>
        <taxon>Brassica</taxon>
    </lineage>
</organism>
<accession>A0A3P6E7C9</accession>
<reference evidence="2" key="1">
    <citation type="submission" date="2018-11" db="EMBL/GenBank/DDBJ databases">
        <authorList>
            <consortium name="Genoscope - CEA"/>
            <person name="William W."/>
        </authorList>
    </citation>
    <scope>NUCLEOTIDE SEQUENCE</scope>
</reference>
<feature type="region of interest" description="Disordered" evidence="1">
    <location>
        <begin position="1"/>
        <end position="20"/>
    </location>
</feature>
<dbReference type="EMBL" id="LR031875">
    <property type="protein sequence ID" value="VDD28472.1"/>
    <property type="molecule type" value="Genomic_DNA"/>
</dbReference>
<sequence>METSTTLAVEKDDGNERRAEVKEQETLGRWRCQLDASWVLEDTGAGLSFIPALDPELDAIETLRTYFTSFSLSFISRSLNFRADALAKEARSRDLHYTFVDILVPVLLAHEASTIGPV</sequence>
<evidence type="ECO:0008006" key="3">
    <source>
        <dbReference type="Google" id="ProtNLM"/>
    </source>
</evidence>
<proteinExistence type="predicted"/>
<name>A0A3P6E7C9_BRAOL</name>